<dbReference type="EMBL" id="OZ075140">
    <property type="protein sequence ID" value="CAL5028769.1"/>
    <property type="molecule type" value="Genomic_DNA"/>
</dbReference>
<dbReference type="PANTHER" id="PTHR45560">
    <property type="entry name" value="OS04G0163150 PROTEIN-RELATED"/>
    <property type="match status" value="1"/>
</dbReference>
<dbReference type="Pfam" id="PF03478">
    <property type="entry name" value="Beta-prop_KIB1-4"/>
    <property type="match status" value="1"/>
</dbReference>
<proteinExistence type="predicted"/>
<feature type="compositionally biased region" description="Basic residues" evidence="1">
    <location>
        <begin position="88"/>
        <end position="106"/>
    </location>
</feature>
<organism evidence="3 4">
    <name type="scientific">Urochloa decumbens</name>
    <dbReference type="NCBI Taxonomy" id="240449"/>
    <lineage>
        <taxon>Eukaryota</taxon>
        <taxon>Viridiplantae</taxon>
        <taxon>Streptophyta</taxon>
        <taxon>Embryophyta</taxon>
        <taxon>Tracheophyta</taxon>
        <taxon>Spermatophyta</taxon>
        <taxon>Magnoliopsida</taxon>
        <taxon>Liliopsida</taxon>
        <taxon>Poales</taxon>
        <taxon>Poaceae</taxon>
        <taxon>PACMAD clade</taxon>
        <taxon>Panicoideae</taxon>
        <taxon>Panicodae</taxon>
        <taxon>Paniceae</taxon>
        <taxon>Melinidinae</taxon>
        <taxon>Urochloa</taxon>
    </lineage>
</organism>
<evidence type="ECO:0000313" key="3">
    <source>
        <dbReference type="EMBL" id="CAL5028769.1"/>
    </source>
</evidence>
<reference evidence="3" key="1">
    <citation type="submission" date="2024-10" db="EMBL/GenBank/DDBJ databases">
        <authorList>
            <person name="Ryan C."/>
        </authorList>
    </citation>
    <scope>NUCLEOTIDE SEQUENCE [LARGE SCALE GENOMIC DNA]</scope>
</reference>
<feature type="domain" description="KIB1-4 beta-propeller" evidence="2">
    <location>
        <begin position="224"/>
        <end position="307"/>
    </location>
</feature>
<dbReference type="InterPro" id="IPR005174">
    <property type="entry name" value="KIB1-4_b-propeller"/>
</dbReference>
<gene>
    <name evidence="3" type="ORF">URODEC1_LOCUS80038</name>
</gene>
<evidence type="ECO:0000313" key="4">
    <source>
        <dbReference type="Proteomes" id="UP001497457"/>
    </source>
</evidence>
<feature type="compositionally biased region" description="Basic and acidic residues" evidence="1">
    <location>
        <begin position="72"/>
        <end position="87"/>
    </location>
</feature>
<dbReference type="Proteomes" id="UP001497457">
    <property type="component" value="Chromosome 30rd"/>
</dbReference>
<accession>A0ABC9CZH8</accession>
<keyword evidence="4" id="KW-1185">Reference proteome</keyword>
<feature type="region of interest" description="Disordered" evidence="1">
    <location>
        <begin position="72"/>
        <end position="127"/>
    </location>
</feature>
<name>A0ABC9CZH8_9POAL</name>
<evidence type="ECO:0000256" key="1">
    <source>
        <dbReference type="SAM" id="MobiDB-lite"/>
    </source>
</evidence>
<dbReference type="PANTHER" id="PTHR45560:SF6">
    <property type="entry name" value="DUF295 DOMAIN-CONTAINING PROTEIN"/>
    <property type="match status" value="1"/>
</dbReference>
<sequence length="338" mass="37436">MAAANTRRYRGYNLIDRLPPELLAEIHGRVALVVDRFSFAAACSEPSRQLLLRKPEAPCRVLPGAATLFSLSDRRAQPGRSTRYDARPRRRRPRLHRRVARHRRHVGAADDGQPGRPRRQKATASSFSGDEFRTSFYHKVVLSTSPRSSDMDGGFAAMLILDRKLGCGAPAFATADIPNPAWRPAPFRDAVVGPPPRRRVRRHGLCTGAGLQGCPPAPPPPQVLDEERGQWEKTEDIGDAAVFVGTNTSVCVPAAAAEEHMGVRPGCVYFTNDQHEQAYLDWEMLRRYGSANCGYGTELRDRDVGVFSLRDGTVAKLDGLQGMMHPFWSLPAWFTPSI</sequence>
<protein>
    <recommendedName>
        <fullName evidence="2">KIB1-4 beta-propeller domain-containing protein</fullName>
    </recommendedName>
</protein>
<dbReference type="AlphaFoldDB" id="A0ABC9CZH8"/>
<evidence type="ECO:0000259" key="2">
    <source>
        <dbReference type="Pfam" id="PF03478"/>
    </source>
</evidence>